<dbReference type="EMBL" id="JAGQDG010000005">
    <property type="protein sequence ID" value="MBQ0936435.1"/>
    <property type="molecule type" value="Genomic_DNA"/>
</dbReference>
<evidence type="ECO:0000256" key="9">
    <source>
        <dbReference type="SAM" id="SignalP"/>
    </source>
</evidence>
<dbReference type="GO" id="GO:0004180">
    <property type="term" value="F:carboxypeptidase activity"/>
    <property type="evidence" value="ECO:0007669"/>
    <property type="project" value="UniProtKB-KW"/>
</dbReference>
<accession>A0ABS5DZ56</accession>
<comment type="catalytic activity">
    <reaction evidence="1">
        <text>[L-4-(L-arginin-2-N-yl)aspartate](n) + H2O = [L-4-(L-arginin-2-N-yl)aspartate](n-1) + L-4-(L-arginin-2-N-yl)aspartate</text>
        <dbReference type="Rhea" id="RHEA:12845"/>
        <dbReference type="Rhea" id="RHEA-COMP:13728"/>
        <dbReference type="Rhea" id="RHEA-COMP:13734"/>
        <dbReference type="ChEBI" id="CHEBI:15377"/>
        <dbReference type="ChEBI" id="CHEBI:137986"/>
        <dbReference type="ChEBI" id="CHEBI:137991"/>
        <dbReference type="EC" id="3.4.15.6"/>
    </reaction>
</comment>
<evidence type="ECO:0000256" key="6">
    <source>
        <dbReference type="ARBA" id="ARBA00022670"/>
    </source>
</evidence>
<comment type="similarity">
    <text evidence="3">Belongs to the peptidase S51 family.</text>
</comment>
<name>A0ABS5DZ56_9BURK</name>
<protein>
    <recommendedName>
        <fullName evidence="5">Cyanophycinase</fullName>
        <ecNumber evidence="4">3.4.15.6</ecNumber>
    </recommendedName>
</protein>
<keyword evidence="7 10" id="KW-0378">Hydrolase</keyword>
<evidence type="ECO:0000256" key="2">
    <source>
        <dbReference type="ARBA" id="ARBA00002039"/>
    </source>
</evidence>
<dbReference type="NCBIfam" id="TIGR02069">
    <property type="entry name" value="cyanophycinase"/>
    <property type="match status" value="1"/>
</dbReference>
<feature type="chain" id="PRO_5046976578" description="Cyanophycinase" evidence="9">
    <location>
        <begin position="28"/>
        <end position="429"/>
    </location>
</feature>
<gene>
    <name evidence="10" type="ORF">KAK11_13925</name>
</gene>
<sequence>MWQTSAARRRCLVGLLAGALWGAAAVAQPSAAASSKTAPPQGYAVIIGGALKADNEDVWARMVELSGGKGSRWVVFGTASGNPDQTARRAADMLTKRGAVAESLPVAPQLKWVDLDKAVSDPALLETVSSATGVFFTGGAQERIVDTFAPGGRTTPMLEAIWGVYRRGGVVAGTSAGAAIMSTVMFRDALSVLAVMKGQLRDGKEVDRGLGFVGPNLFVDQHFLKRGRFGRMIPLMLAKGYKLGLGIDENSAAIVQGDMIEIIGAKGALLVDLNDVQTNPAIGALNATGIRLSYLDRGDRYDLGLHKVLPSARKLRGNKLDPNAANYKPDFTNDPYYTDMLGDTTISNAMGVLMDSTQKEARGMAFDPKAQPSDATADLGFSFRLYKGKDSIGWYSDELGADEYTVSNVYLDIMPVRMSRPLFTPWSGR</sequence>
<dbReference type="PROSITE" id="PS51318">
    <property type="entry name" value="TAT"/>
    <property type="match status" value="1"/>
</dbReference>
<dbReference type="InterPro" id="IPR029062">
    <property type="entry name" value="Class_I_gatase-like"/>
</dbReference>
<dbReference type="InterPro" id="IPR005320">
    <property type="entry name" value="Peptidase_S51"/>
</dbReference>
<dbReference type="SUPFAM" id="SSF52317">
    <property type="entry name" value="Class I glutamine amidotransferase-like"/>
    <property type="match status" value="1"/>
</dbReference>
<dbReference type="GO" id="GO:0008241">
    <property type="term" value="F:peptidyl-dipeptidase activity"/>
    <property type="evidence" value="ECO:0007669"/>
    <property type="project" value="UniProtKB-EC"/>
</dbReference>
<dbReference type="PANTHER" id="PTHR36175:SF1">
    <property type="entry name" value="CYANOPHYCINASE"/>
    <property type="match status" value="1"/>
</dbReference>
<dbReference type="InterPro" id="IPR006311">
    <property type="entry name" value="TAT_signal"/>
</dbReference>
<keyword evidence="9" id="KW-0732">Signal</keyword>
<evidence type="ECO:0000256" key="3">
    <source>
        <dbReference type="ARBA" id="ARBA00006534"/>
    </source>
</evidence>
<evidence type="ECO:0000256" key="7">
    <source>
        <dbReference type="ARBA" id="ARBA00022801"/>
    </source>
</evidence>
<keyword evidence="6" id="KW-0645">Protease</keyword>
<dbReference type="Gene3D" id="3.40.50.880">
    <property type="match status" value="1"/>
</dbReference>
<dbReference type="CDD" id="cd03145">
    <property type="entry name" value="GAT1_cyanophycinase"/>
    <property type="match status" value="1"/>
</dbReference>
<evidence type="ECO:0000313" key="11">
    <source>
        <dbReference type="Proteomes" id="UP000672097"/>
    </source>
</evidence>
<evidence type="ECO:0000256" key="1">
    <source>
        <dbReference type="ARBA" id="ARBA00001092"/>
    </source>
</evidence>
<dbReference type="Proteomes" id="UP000672097">
    <property type="component" value="Unassembled WGS sequence"/>
</dbReference>
<reference evidence="10 11" key="1">
    <citation type="submission" date="2021-04" db="EMBL/GenBank/DDBJ databases">
        <title>The genome sequence of type strain Ideonella paludis KCTC 32238.</title>
        <authorList>
            <person name="Liu Y."/>
        </authorList>
    </citation>
    <scope>NUCLEOTIDE SEQUENCE [LARGE SCALE GENOMIC DNA]</scope>
    <source>
        <strain evidence="10 11">KCTC 32238</strain>
    </source>
</reference>
<dbReference type="PANTHER" id="PTHR36175">
    <property type="entry name" value="CYANOPHYCINASE"/>
    <property type="match status" value="1"/>
</dbReference>
<dbReference type="RefSeq" id="WP_380298483.1">
    <property type="nucleotide sequence ID" value="NZ_JBHUKC010000001.1"/>
</dbReference>
<dbReference type="EC" id="3.4.15.6" evidence="4"/>
<proteinExistence type="inferred from homology"/>
<feature type="signal peptide" evidence="9">
    <location>
        <begin position="1"/>
        <end position="27"/>
    </location>
</feature>
<dbReference type="Pfam" id="PF03575">
    <property type="entry name" value="Peptidase_S51"/>
    <property type="match status" value="1"/>
</dbReference>
<evidence type="ECO:0000256" key="4">
    <source>
        <dbReference type="ARBA" id="ARBA00013115"/>
    </source>
</evidence>
<keyword evidence="11" id="KW-1185">Reference proteome</keyword>
<evidence type="ECO:0000256" key="5">
    <source>
        <dbReference type="ARBA" id="ARBA00015719"/>
    </source>
</evidence>
<keyword evidence="8" id="KW-0720">Serine protease</keyword>
<evidence type="ECO:0000256" key="8">
    <source>
        <dbReference type="ARBA" id="ARBA00022825"/>
    </source>
</evidence>
<dbReference type="InterPro" id="IPR011811">
    <property type="entry name" value="Peptidase_S51_cyanophycinase"/>
</dbReference>
<organism evidence="10 11">
    <name type="scientific">Ideonella paludis</name>
    <dbReference type="NCBI Taxonomy" id="1233411"/>
    <lineage>
        <taxon>Bacteria</taxon>
        <taxon>Pseudomonadati</taxon>
        <taxon>Pseudomonadota</taxon>
        <taxon>Betaproteobacteria</taxon>
        <taxon>Burkholderiales</taxon>
        <taxon>Sphaerotilaceae</taxon>
        <taxon>Ideonella</taxon>
    </lineage>
</organism>
<keyword evidence="10" id="KW-0121">Carboxypeptidase</keyword>
<comment type="caution">
    <text evidence="10">The sequence shown here is derived from an EMBL/GenBank/DDBJ whole genome shotgun (WGS) entry which is preliminary data.</text>
</comment>
<evidence type="ECO:0000313" key="10">
    <source>
        <dbReference type="EMBL" id="MBQ0936435.1"/>
    </source>
</evidence>
<comment type="function">
    <text evidence="2">Exopeptidase that catalyzes the hydrolytic cleavage of multi-L-arginyl-poly-L-aspartic acid (cyanophycin; a water-insoluble reserve polymer) into aspartate-arginine dipeptides.</text>
</comment>